<name>A0AAV2F7G5_9ROSI</name>
<dbReference type="Proteomes" id="UP001497516">
    <property type="component" value="Chromosome 6"/>
</dbReference>
<accession>A0AAV2F7G5</accession>
<evidence type="ECO:0000313" key="1">
    <source>
        <dbReference type="EMBL" id="CAL1393610.1"/>
    </source>
</evidence>
<keyword evidence="2" id="KW-1185">Reference proteome</keyword>
<dbReference type="EMBL" id="OZ034819">
    <property type="protein sequence ID" value="CAL1393610.1"/>
    <property type="molecule type" value="Genomic_DNA"/>
</dbReference>
<gene>
    <name evidence="1" type="ORF">LTRI10_LOCUS34174</name>
</gene>
<organism evidence="1 2">
    <name type="scientific">Linum trigynum</name>
    <dbReference type="NCBI Taxonomy" id="586398"/>
    <lineage>
        <taxon>Eukaryota</taxon>
        <taxon>Viridiplantae</taxon>
        <taxon>Streptophyta</taxon>
        <taxon>Embryophyta</taxon>
        <taxon>Tracheophyta</taxon>
        <taxon>Spermatophyta</taxon>
        <taxon>Magnoliopsida</taxon>
        <taxon>eudicotyledons</taxon>
        <taxon>Gunneridae</taxon>
        <taxon>Pentapetalae</taxon>
        <taxon>rosids</taxon>
        <taxon>fabids</taxon>
        <taxon>Malpighiales</taxon>
        <taxon>Linaceae</taxon>
        <taxon>Linum</taxon>
    </lineage>
</organism>
<protein>
    <submittedName>
        <fullName evidence="1">Uncharacterized protein</fullName>
    </submittedName>
</protein>
<reference evidence="1 2" key="1">
    <citation type="submission" date="2024-04" db="EMBL/GenBank/DDBJ databases">
        <authorList>
            <person name="Fracassetti M."/>
        </authorList>
    </citation>
    <scope>NUCLEOTIDE SEQUENCE [LARGE SCALE GENOMIC DNA]</scope>
</reference>
<proteinExistence type="predicted"/>
<dbReference type="AlphaFoldDB" id="A0AAV2F7G5"/>
<sequence>MAACILLKSHGSKAPRRELGAGGWGSVYSHWTQRCSKGYFPPSPGVAGFTGDSQDISTLHYLVTSASAGVLRRAGDTVLYSSQGINPDYYYFHHYIKERIEPWAFEGSDSDRWVRKLLNSRFDGFADEMTILPEPVLPVGEPGTKKIPCAAWQKVFDNCVKRHENAVAGKCEYLRCKLYECRATQN</sequence>
<evidence type="ECO:0000313" key="2">
    <source>
        <dbReference type="Proteomes" id="UP001497516"/>
    </source>
</evidence>